<feature type="compositionally biased region" description="Basic residues" evidence="1">
    <location>
        <begin position="66"/>
        <end position="75"/>
    </location>
</feature>
<reference evidence="3 4" key="1">
    <citation type="submission" date="2014-04" db="EMBL/GenBank/DDBJ databases">
        <authorList>
            <consortium name="DOE Joint Genome Institute"/>
            <person name="Kuo A."/>
            <person name="Gay G."/>
            <person name="Dore J."/>
            <person name="Kohler A."/>
            <person name="Nagy L.G."/>
            <person name="Floudas D."/>
            <person name="Copeland A."/>
            <person name="Barry K.W."/>
            <person name="Cichocki N."/>
            <person name="Veneault-Fourrey C."/>
            <person name="LaButti K."/>
            <person name="Lindquist E.A."/>
            <person name="Lipzen A."/>
            <person name="Lundell T."/>
            <person name="Morin E."/>
            <person name="Murat C."/>
            <person name="Sun H."/>
            <person name="Tunlid A."/>
            <person name="Henrissat B."/>
            <person name="Grigoriev I.V."/>
            <person name="Hibbett D.S."/>
            <person name="Martin F."/>
            <person name="Nordberg H.P."/>
            <person name="Cantor M.N."/>
            <person name="Hua S.X."/>
        </authorList>
    </citation>
    <scope>NUCLEOTIDE SEQUENCE [LARGE SCALE GENOMIC DNA]</scope>
    <source>
        <strain evidence="4">h7</strain>
    </source>
</reference>
<dbReference type="EMBL" id="KN831788">
    <property type="protein sequence ID" value="KIM38872.1"/>
    <property type="molecule type" value="Genomic_DNA"/>
</dbReference>
<dbReference type="InterPro" id="IPR046341">
    <property type="entry name" value="SET_dom_sf"/>
</dbReference>
<dbReference type="SMART" id="SM00317">
    <property type="entry name" value="SET"/>
    <property type="match status" value="1"/>
</dbReference>
<feature type="region of interest" description="Disordered" evidence="1">
    <location>
        <begin position="63"/>
        <end position="101"/>
    </location>
</feature>
<evidence type="ECO:0000313" key="3">
    <source>
        <dbReference type="EMBL" id="KIM38872.1"/>
    </source>
</evidence>
<name>A0A0C2YCW5_HEBCY</name>
<organism evidence="3 4">
    <name type="scientific">Hebeloma cylindrosporum</name>
    <dbReference type="NCBI Taxonomy" id="76867"/>
    <lineage>
        <taxon>Eukaryota</taxon>
        <taxon>Fungi</taxon>
        <taxon>Dikarya</taxon>
        <taxon>Basidiomycota</taxon>
        <taxon>Agaricomycotina</taxon>
        <taxon>Agaricomycetes</taxon>
        <taxon>Agaricomycetidae</taxon>
        <taxon>Agaricales</taxon>
        <taxon>Agaricineae</taxon>
        <taxon>Hymenogastraceae</taxon>
        <taxon>Hebeloma</taxon>
    </lineage>
</organism>
<proteinExistence type="predicted"/>
<keyword evidence="4" id="KW-1185">Reference proteome</keyword>
<dbReference type="Proteomes" id="UP000053424">
    <property type="component" value="Unassembled WGS sequence"/>
</dbReference>
<dbReference type="SUPFAM" id="SSF82199">
    <property type="entry name" value="SET domain"/>
    <property type="match status" value="1"/>
</dbReference>
<reference evidence="4" key="2">
    <citation type="submission" date="2015-01" db="EMBL/GenBank/DDBJ databases">
        <title>Evolutionary Origins and Diversification of the Mycorrhizal Mutualists.</title>
        <authorList>
            <consortium name="DOE Joint Genome Institute"/>
            <consortium name="Mycorrhizal Genomics Consortium"/>
            <person name="Kohler A."/>
            <person name="Kuo A."/>
            <person name="Nagy L.G."/>
            <person name="Floudas D."/>
            <person name="Copeland A."/>
            <person name="Barry K.W."/>
            <person name="Cichocki N."/>
            <person name="Veneault-Fourrey C."/>
            <person name="LaButti K."/>
            <person name="Lindquist E.A."/>
            <person name="Lipzen A."/>
            <person name="Lundell T."/>
            <person name="Morin E."/>
            <person name="Murat C."/>
            <person name="Riley R."/>
            <person name="Ohm R."/>
            <person name="Sun H."/>
            <person name="Tunlid A."/>
            <person name="Henrissat B."/>
            <person name="Grigoriev I.V."/>
            <person name="Hibbett D.S."/>
            <person name="Martin F."/>
        </authorList>
    </citation>
    <scope>NUCLEOTIDE SEQUENCE [LARGE SCALE GENOMIC DNA]</scope>
    <source>
        <strain evidence="4">h7</strain>
    </source>
</reference>
<dbReference type="HOGENOM" id="CLU_028281_2_0_1"/>
<dbReference type="STRING" id="686832.A0A0C2YCW5"/>
<evidence type="ECO:0000256" key="1">
    <source>
        <dbReference type="SAM" id="MobiDB-lite"/>
    </source>
</evidence>
<accession>A0A0C2YCW5</accession>
<sequence length="560" mass="62532">MIDFDPLLADTTSVLQSTPGSIPNPRKTRLEAMKCPWSNARKWSTILSQLRLGIRNRFPTIIMPNNKKKNKNNKKIPKEKQPETQPPIAETPGVGLESGANRNRTVTQVGQKGTLFIGKLTHTKLANTDLPNRYKKTELKVEALTAGSEPPDDSYRITTIPPYYSDPPDPDGETKFIILSGDKKRLFSCPSFLTCPVPKAKPNTVVIKESPTGGLGMFALRDMKYGELLFAERPLLVCPGNASTHSKSGTGWMDQYTREDLVKILCFEWEQQLEWAVNHMQPERKEAYMALANSHTEDGSGPLLGIQRTNGFGLDLNKLVGNESKRLAELMCILSGMGSSEGQQAAPNSHDLGMYSVIAKDGSRINHSCSPNVSYEFSLASFSIQFHAMRDLKAGEEIFYSYTDRYLPTAQRRKQLEPYGFTCACTACSRATPESDKVRASSSDKLKVLEKLYHMASKKDLHEGSQSVRESLLPNLLEFRRKLHEEGLGVMEGPYLRSTVLLQDVYTHLGMVNEEEMKSVVRDLMTWRMMGTGMLGNYLWQGNEIETVMAKATQVGATES</sequence>
<dbReference type="PANTHER" id="PTHR47332">
    <property type="entry name" value="SET DOMAIN-CONTAINING PROTEIN 5"/>
    <property type="match status" value="1"/>
</dbReference>
<dbReference type="PROSITE" id="PS50280">
    <property type="entry name" value="SET"/>
    <property type="match status" value="1"/>
</dbReference>
<dbReference type="Gene3D" id="2.170.270.10">
    <property type="entry name" value="SET domain"/>
    <property type="match status" value="1"/>
</dbReference>
<gene>
    <name evidence="3" type="ORF">M413DRAFT_419841</name>
</gene>
<dbReference type="Pfam" id="PF00856">
    <property type="entry name" value="SET"/>
    <property type="match status" value="1"/>
</dbReference>
<dbReference type="InterPro" id="IPR001214">
    <property type="entry name" value="SET_dom"/>
</dbReference>
<dbReference type="CDD" id="cd20071">
    <property type="entry name" value="SET_SMYD"/>
    <property type="match status" value="1"/>
</dbReference>
<dbReference type="InterPro" id="IPR053185">
    <property type="entry name" value="SET_domain_protein"/>
</dbReference>
<evidence type="ECO:0000313" key="4">
    <source>
        <dbReference type="Proteomes" id="UP000053424"/>
    </source>
</evidence>
<dbReference type="PANTHER" id="PTHR47332:SF4">
    <property type="entry name" value="SET DOMAIN-CONTAINING PROTEIN 5"/>
    <property type="match status" value="1"/>
</dbReference>
<evidence type="ECO:0000259" key="2">
    <source>
        <dbReference type="PROSITE" id="PS50280"/>
    </source>
</evidence>
<feature type="domain" description="SET" evidence="2">
    <location>
        <begin position="203"/>
        <end position="403"/>
    </location>
</feature>
<dbReference type="OrthoDB" id="5945798at2759"/>
<protein>
    <recommendedName>
        <fullName evidence="2">SET domain-containing protein</fullName>
    </recommendedName>
</protein>
<dbReference type="AlphaFoldDB" id="A0A0C2YCW5"/>